<reference evidence="1 2" key="1">
    <citation type="submission" date="2017-11" db="EMBL/GenBank/DDBJ databases">
        <title>The genome of Rhizophagus clarus HR1 reveals common genetic basis of auxotrophy among arbuscular mycorrhizal fungi.</title>
        <authorList>
            <person name="Kobayashi Y."/>
        </authorList>
    </citation>
    <scope>NUCLEOTIDE SEQUENCE [LARGE SCALE GENOMIC DNA]</scope>
    <source>
        <strain evidence="1 2">HR1</strain>
    </source>
</reference>
<sequence>MEIINRQRKKRQNTLIATICHETITKIVTFITSILIGNVFPSFKIWLPQVMASLSRKPQLLGSLQQLLTVFHVTSHTDTDRHKRKLANSRMEKTDPIQRLIEGKNIWNLAVIDNIDFKERHLNLEIYIILHEKAHMRLYVWLSKYNFQ</sequence>
<dbReference type="EMBL" id="BEXD01002857">
    <property type="protein sequence ID" value="GBB99581.1"/>
    <property type="molecule type" value="Genomic_DNA"/>
</dbReference>
<protein>
    <submittedName>
        <fullName evidence="1">Uncharacterized protein</fullName>
    </submittedName>
</protein>
<dbReference type="Proteomes" id="UP000247702">
    <property type="component" value="Unassembled WGS sequence"/>
</dbReference>
<name>A0A2Z6RSS9_9GLOM</name>
<dbReference type="AlphaFoldDB" id="A0A2Z6RSS9"/>
<evidence type="ECO:0000313" key="1">
    <source>
        <dbReference type="EMBL" id="GBB99581.1"/>
    </source>
</evidence>
<accession>A0A2Z6RSS9</accession>
<organism evidence="1 2">
    <name type="scientific">Rhizophagus clarus</name>
    <dbReference type="NCBI Taxonomy" id="94130"/>
    <lineage>
        <taxon>Eukaryota</taxon>
        <taxon>Fungi</taxon>
        <taxon>Fungi incertae sedis</taxon>
        <taxon>Mucoromycota</taxon>
        <taxon>Glomeromycotina</taxon>
        <taxon>Glomeromycetes</taxon>
        <taxon>Glomerales</taxon>
        <taxon>Glomeraceae</taxon>
        <taxon>Rhizophagus</taxon>
    </lineage>
</organism>
<proteinExistence type="predicted"/>
<keyword evidence="2" id="KW-1185">Reference proteome</keyword>
<gene>
    <name evidence="1" type="ORF">RclHR1_03570009</name>
</gene>
<evidence type="ECO:0000313" key="2">
    <source>
        <dbReference type="Proteomes" id="UP000247702"/>
    </source>
</evidence>
<comment type="caution">
    <text evidence="1">The sequence shown here is derived from an EMBL/GenBank/DDBJ whole genome shotgun (WGS) entry which is preliminary data.</text>
</comment>